<keyword evidence="3 7" id="KW-0812">Transmembrane</keyword>
<feature type="compositionally biased region" description="Polar residues" evidence="6">
    <location>
        <begin position="786"/>
        <end position="802"/>
    </location>
</feature>
<dbReference type="PANTHER" id="PTHR33406:SF13">
    <property type="entry name" value="MEMBRANE PROTEIN YDFJ"/>
    <property type="match status" value="1"/>
</dbReference>
<dbReference type="SUPFAM" id="SSF82866">
    <property type="entry name" value="Multidrug efflux transporter AcrB transmembrane domain"/>
    <property type="match status" value="2"/>
</dbReference>
<feature type="transmembrane region" description="Helical" evidence="7">
    <location>
        <begin position="241"/>
        <end position="264"/>
    </location>
</feature>
<dbReference type="AlphaFoldDB" id="A0A0S4QX20"/>
<name>A0A0S4QX20_9ACTN</name>
<proteinExistence type="predicted"/>
<dbReference type="PANTHER" id="PTHR33406">
    <property type="entry name" value="MEMBRANE PROTEIN MJ1562-RELATED"/>
    <property type="match status" value="1"/>
</dbReference>
<dbReference type="GO" id="GO:0005886">
    <property type="term" value="C:plasma membrane"/>
    <property type="evidence" value="ECO:0007669"/>
    <property type="project" value="UniProtKB-SubCell"/>
</dbReference>
<organism evidence="9 10">
    <name type="scientific">Parafrankia irregularis</name>
    <dbReference type="NCBI Taxonomy" id="795642"/>
    <lineage>
        <taxon>Bacteria</taxon>
        <taxon>Bacillati</taxon>
        <taxon>Actinomycetota</taxon>
        <taxon>Actinomycetes</taxon>
        <taxon>Frankiales</taxon>
        <taxon>Frankiaceae</taxon>
        <taxon>Parafrankia</taxon>
    </lineage>
</organism>
<comment type="subcellular location">
    <subcellularLocation>
        <location evidence="1">Cell membrane</location>
        <topology evidence="1">Multi-pass membrane protein</topology>
    </subcellularLocation>
</comment>
<feature type="domain" description="Membrane transport protein MMPL" evidence="8">
    <location>
        <begin position="49"/>
        <end position="382"/>
    </location>
</feature>
<dbReference type="Gene3D" id="1.20.1640.10">
    <property type="entry name" value="Multidrug efflux transporter AcrB transmembrane domain"/>
    <property type="match status" value="1"/>
</dbReference>
<dbReference type="InterPro" id="IPR050545">
    <property type="entry name" value="Mycobact_MmpL"/>
</dbReference>
<evidence type="ECO:0000256" key="4">
    <source>
        <dbReference type="ARBA" id="ARBA00022989"/>
    </source>
</evidence>
<feature type="transmembrane region" description="Helical" evidence="7">
    <location>
        <begin position="285"/>
        <end position="310"/>
    </location>
</feature>
<evidence type="ECO:0000256" key="5">
    <source>
        <dbReference type="ARBA" id="ARBA00023136"/>
    </source>
</evidence>
<sequence>MRDRCVWVVGHLAGRCARYRWPLLTAWAVLSLVAALYIRDSDATYTQQVAPPDSQASQAMDRVAAVSPDGRLPDLETVVLRARRGTLADPLPHGQMTALIAEVSKLPGVLLVAEPTGPLGPAVLGITPVSDDQRTAMIAVMMKGGALSPNRGAVRHLIETARAYDGPELQVEMSGPGTTMIQSGHVSTTPLIFAVLVGLILVGAALRSQPGIVVCLISGAAAALLAVAATAWLAHKTIMTPFAPIVTGMLAFGICLGGAVVVVYRMQSALLRGEHRVQAAVSVTASSGAAMAAGGLSLTIATLIIGGLGLSGFGGIAFAAATVGAITSLVMLTLLPALIAASGTRLLGWTDRHYLSTAGTGLGRRPGLRSWWATLVGHYPAPVALAAGILLLGLAAQISGVRLGGGDDGTEPTSMTTRRAYDLISDGFFPGMNGPILVAVDQTAGARGGGRTVPAADIAAAIKATPGVMVTGVSIDDAKHGIAVVRVLPAAGPRTRQASDLVRKLREDVLPAVLHGSVTTADVGGPTALFDDAAADFRAGLPMLLFIVLVSVAMATFLVVPSAALAAVLGACATLSVLASTGALRMLFQSNGPAQRLGVTVSPVEPYVLVPIIVAVFGLAPGMNLILLMRLGERSQAGPGHSPAASQPSIRNGARRSLIRSSRDGIRHGHADLGHIVLTMNMVMLIVFAAIAAQPPRALKMMGLGLAAGVAVEALLLRMAIIPAAAHLCRLRQVGTTPRNDQQITVGGVRLTVPTVPILVGFPLGWQGSRWRNPSPTRDSIPVPNSPRTPDQTGARASTGTANHRALYRYRSRIPRHRTSPASGRPESLPNSRR</sequence>
<feature type="transmembrane region" description="Helical" evidence="7">
    <location>
        <begin position="371"/>
        <end position="396"/>
    </location>
</feature>
<feature type="transmembrane region" description="Helical" evidence="7">
    <location>
        <begin position="188"/>
        <end position="206"/>
    </location>
</feature>
<feature type="transmembrane region" description="Helical" evidence="7">
    <location>
        <begin position="567"/>
        <end position="588"/>
    </location>
</feature>
<dbReference type="InterPro" id="IPR004869">
    <property type="entry name" value="MMPL_dom"/>
</dbReference>
<dbReference type="Pfam" id="PF03176">
    <property type="entry name" value="MMPL"/>
    <property type="match status" value="1"/>
</dbReference>
<feature type="transmembrane region" description="Helical" evidence="7">
    <location>
        <begin position="705"/>
        <end position="729"/>
    </location>
</feature>
<keyword evidence="5 7" id="KW-0472">Membrane</keyword>
<evidence type="ECO:0000256" key="7">
    <source>
        <dbReference type="SAM" id="Phobius"/>
    </source>
</evidence>
<evidence type="ECO:0000256" key="3">
    <source>
        <dbReference type="ARBA" id="ARBA00022692"/>
    </source>
</evidence>
<feature type="compositionally biased region" description="Basic residues" evidence="6">
    <location>
        <begin position="806"/>
        <end position="819"/>
    </location>
</feature>
<dbReference type="Proteomes" id="UP000198802">
    <property type="component" value="Unassembled WGS sequence"/>
</dbReference>
<reference evidence="10" key="1">
    <citation type="submission" date="2015-11" db="EMBL/GenBank/DDBJ databases">
        <authorList>
            <person name="Varghese N."/>
        </authorList>
    </citation>
    <scope>NUCLEOTIDE SEQUENCE [LARGE SCALE GENOMIC DNA]</scope>
    <source>
        <strain evidence="10">DSM 45899</strain>
    </source>
</reference>
<evidence type="ECO:0000313" key="10">
    <source>
        <dbReference type="Proteomes" id="UP000198802"/>
    </source>
</evidence>
<protein>
    <submittedName>
        <fullName evidence="9">Uncharacterized membrane protein YdfJ, MMPL/SSD domain</fullName>
    </submittedName>
</protein>
<feature type="region of interest" description="Disordered" evidence="6">
    <location>
        <begin position="770"/>
        <end position="834"/>
    </location>
</feature>
<keyword evidence="2" id="KW-1003">Cell membrane</keyword>
<feature type="transmembrane region" description="Helical" evidence="7">
    <location>
        <begin position="316"/>
        <end position="339"/>
    </location>
</feature>
<feature type="transmembrane region" description="Helical" evidence="7">
    <location>
        <begin position="213"/>
        <end position="235"/>
    </location>
</feature>
<keyword evidence="4 7" id="KW-1133">Transmembrane helix</keyword>
<feature type="transmembrane region" description="Helical" evidence="7">
    <location>
        <begin position="673"/>
        <end position="693"/>
    </location>
</feature>
<feature type="transmembrane region" description="Helical" evidence="7">
    <location>
        <begin position="21"/>
        <end position="38"/>
    </location>
</feature>
<evidence type="ECO:0000256" key="6">
    <source>
        <dbReference type="SAM" id="MobiDB-lite"/>
    </source>
</evidence>
<evidence type="ECO:0000256" key="1">
    <source>
        <dbReference type="ARBA" id="ARBA00004651"/>
    </source>
</evidence>
<gene>
    <name evidence="9" type="ORF">Ga0074812_13169</name>
</gene>
<evidence type="ECO:0000313" key="9">
    <source>
        <dbReference type="EMBL" id="CUU59769.1"/>
    </source>
</evidence>
<evidence type="ECO:0000256" key="2">
    <source>
        <dbReference type="ARBA" id="ARBA00022475"/>
    </source>
</evidence>
<evidence type="ECO:0000259" key="8">
    <source>
        <dbReference type="Pfam" id="PF03176"/>
    </source>
</evidence>
<dbReference type="EMBL" id="FAOZ01000031">
    <property type="protein sequence ID" value="CUU59769.1"/>
    <property type="molecule type" value="Genomic_DNA"/>
</dbReference>
<feature type="transmembrane region" description="Helical" evidence="7">
    <location>
        <begin position="608"/>
        <end position="628"/>
    </location>
</feature>
<keyword evidence="10" id="KW-1185">Reference proteome</keyword>
<accession>A0A0S4QX20</accession>
<feature type="transmembrane region" description="Helical" evidence="7">
    <location>
        <begin position="539"/>
        <end position="560"/>
    </location>
</feature>